<dbReference type="AlphaFoldDB" id="A0A100VM64"/>
<proteinExistence type="predicted"/>
<comment type="caution">
    <text evidence="1">The sequence shown here is derived from an EMBL/GenBank/DDBJ whole genome shotgun (WGS) entry which is preliminary data.</text>
</comment>
<accession>A0A100VM64</accession>
<sequence length="232" mass="27043">MNLNILVNDAMENIQKDGFVEEVIKKQLETTIKKVVEDYFGSYGDFRKELENQVKEQLEIDMSKLGIGGYNLMVLNEVKSQLETALHIQGVQKIKENMEKMLVGVKSEYKLSELVEAMKKDKNEDHDKDGEKIGFILEESDYGYKHIYLDPESDGTESWRSSRSKYNYKYQLHLDKEGHVYNSKIDSHDLSKNNEIMTSFYDFDKLMFQIFATGAKVIVDEDEVDTYYGDDY</sequence>
<protein>
    <submittedName>
        <fullName evidence="1">Uncharacterized protein</fullName>
    </submittedName>
</protein>
<gene>
    <name evidence="1" type="ORF">PAHA3_2515</name>
</gene>
<evidence type="ECO:0000313" key="1">
    <source>
        <dbReference type="EMBL" id="GAS82441.1"/>
    </source>
</evidence>
<organism evidence="1 2">
    <name type="scientific">Paenibacillus amylolyticus</name>
    <dbReference type="NCBI Taxonomy" id="1451"/>
    <lineage>
        <taxon>Bacteria</taxon>
        <taxon>Bacillati</taxon>
        <taxon>Bacillota</taxon>
        <taxon>Bacilli</taxon>
        <taxon>Bacillales</taxon>
        <taxon>Paenibacillaceae</taxon>
        <taxon>Paenibacillus</taxon>
    </lineage>
</organism>
<dbReference type="RefSeq" id="WP_062834988.1">
    <property type="nucleotide sequence ID" value="NZ_BCNV01000001.1"/>
</dbReference>
<reference evidence="1 2" key="1">
    <citation type="journal article" date="2016" name="Genome Announc.">
        <title>Draft Genome Sequence of Paenibacillus amylolyticus Heshi-A3, Isolated from Fermented Rice Bran in a Japanese Fermented Seafood Dish.</title>
        <authorList>
            <person name="Akuzawa S."/>
            <person name="Nagaoka J."/>
            <person name="Kanekatsu M."/>
            <person name="Kubota E."/>
            <person name="Ohtake R."/>
            <person name="Suzuki T."/>
            <person name="Kanesaki Y."/>
        </authorList>
    </citation>
    <scope>NUCLEOTIDE SEQUENCE [LARGE SCALE GENOMIC DNA]</scope>
    <source>
        <strain evidence="1 2">Heshi-A3</strain>
    </source>
</reference>
<dbReference type="Proteomes" id="UP000069697">
    <property type="component" value="Unassembled WGS sequence"/>
</dbReference>
<name>A0A100VM64_PAEAM</name>
<reference evidence="2" key="2">
    <citation type="submission" date="2016-01" db="EMBL/GenBank/DDBJ databases">
        <title>Draft Genome Sequence of Paenibacillus amylolyticus Heshi-A3 that Was Isolated from Fermented Rice Bran with Aging Salted Mackerel, Which Was Named Heshiko as Traditional Fermented Seafood in Japan.</title>
        <authorList>
            <person name="Akuzawa S."/>
            <person name="Nakagawa J."/>
            <person name="Kanekatsu T."/>
            <person name="Kubota E."/>
            <person name="Ohtake R."/>
            <person name="Suzuki T."/>
            <person name="Kanesaki Y."/>
        </authorList>
    </citation>
    <scope>NUCLEOTIDE SEQUENCE [LARGE SCALE GENOMIC DNA]</scope>
    <source>
        <strain evidence="2">Heshi-A3</strain>
    </source>
</reference>
<evidence type="ECO:0000313" key="2">
    <source>
        <dbReference type="Proteomes" id="UP000069697"/>
    </source>
</evidence>
<dbReference type="EMBL" id="BCNV01000001">
    <property type="protein sequence ID" value="GAS82441.1"/>
    <property type="molecule type" value="Genomic_DNA"/>
</dbReference>